<dbReference type="PhylomeDB" id="A7S7Z0"/>
<dbReference type="AlphaFoldDB" id="A7S7Z0"/>
<keyword evidence="5" id="KW-0653">Protein transport</keyword>
<dbReference type="InterPro" id="IPR028565">
    <property type="entry name" value="MHD"/>
</dbReference>
<dbReference type="InParanoid" id="A7S7Z0"/>
<dbReference type="eggNOG" id="KOG0937">
    <property type="taxonomic scope" value="Eukaryota"/>
</dbReference>
<dbReference type="SUPFAM" id="SSF49447">
    <property type="entry name" value="Second domain of Mu2 adaptin subunit (ap50) of ap2 adaptor"/>
    <property type="match status" value="1"/>
</dbReference>
<comment type="similarity">
    <text evidence="1">Belongs to the adaptor complexes medium subunit family.</text>
</comment>
<dbReference type="EMBL" id="DS469595">
    <property type="protein sequence ID" value="EDO40158.1"/>
    <property type="molecule type" value="Genomic_DNA"/>
</dbReference>
<gene>
    <name evidence="10" type="ORF">NEMVEDRAFT_v1g108249</name>
</gene>
<organism evidence="10 11">
    <name type="scientific">Nematostella vectensis</name>
    <name type="common">Starlet sea anemone</name>
    <dbReference type="NCBI Taxonomy" id="45351"/>
    <lineage>
        <taxon>Eukaryota</taxon>
        <taxon>Metazoa</taxon>
        <taxon>Cnidaria</taxon>
        <taxon>Anthozoa</taxon>
        <taxon>Hexacorallia</taxon>
        <taxon>Actiniaria</taxon>
        <taxon>Edwardsiidae</taxon>
        <taxon>Nematostella</taxon>
    </lineage>
</organism>
<dbReference type="Gene3D" id="2.60.40.1170">
    <property type="entry name" value="Mu homology domain, subdomain B"/>
    <property type="match status" value="2"/>
</dbReference>
<dbReference type="GO" id="GO:0005770">
    <property type="term" value="C:late endosome"/>
    <property type="evidence" value="ECO:0000318"/>
    <property type="project" value="GO_Central"/>
</dbReference>
<dbReference type="CDD" id="cd09256">
    <property type="entry name" value="AP_MuD_MHD"/>
    <property type="match status" value="1"/>
</dbReference>
<dbReference type="GO" id="GO:0016197">
    <property type="term" value="P:endosomal transport"/>
    <property type="evidence" value="ECO:0000318"/>
    <property type="project" value="GO_Central"/>
</dbReference>
<evidence type="ECO:0000256" key="7">
    <source>
        <dbReference type="ARBA" id="ARBA00029433"/>
    </source>
</evidence>
<dbReference type="GO" id="GO:0030119">
    <property type="term" value="C:AP-type membrane coat adaptor complex"/>
    <property type="evidence" value="ECO:0000318"/>
    <property type="project" value="GO_Central"/>
</dbReference>
<evidence type="ECO:0000256" key="3">
    <source>
        <dbReference type="ARBA" id="ARBA00021851"/>
    </source>
</evidence>
<feature type="non-terminal residue" evidence="10">
    <location>
        <position position="1"/>
    </location>
</feature>
<dbReference type="GO" id="GO:0005829">
    <property type="term" value="C:cytosol"/>
    <property type="evidence" value="ECO:0000318"/>
    <property type="project" value="GO_Central"/>
</dbReference>
<comment type="subunit">
    <text evidence="2">Probably part of the adaptor protein complex 5 (AP-5) a tetramer composed of AP5B1, AP5M1, AP5S1 and AP5Z1.</text>
</comment>
<dbReference type="STRING" id="45351.A7S7Z0"/>
<dbReference type="GO" id="GO:0005764">
    <property type="term" value="C:lysosome"/>
    <property type="evidence" value="ECO:0000318"/>
    <property type="project" value="GO_Central"/>
</dbReference>
<comment type="subcellular location">
    <subcellularLocation>
        <location evidence="7">Endomembrane system</location>
        <topology evidence="7">Peripheral membrane protein</topology>
        <orientation evidence="7">Cytoplasmic side</orientation>
    </subcellularLocation>
</comment>
<dbReference type="OMA" id="KEHPTDY"/>
<evidence type="ECO:0000259" key="9">
    <source>
        <dbReference type="PROSITE" id="PS51072"/>
    </source>
</evidence>
<dbReference type="PANTHER" id="PTHR16082">
    <property type="entry name" value="AP-5 COMPLEX SUBUNIT MU-1"/>
    <property type="match status" value="1"/>
</dbReference>
<keyword evidence="4" id="KW-0813">Transport</keyword>
<dbReference type="PANTHER" id="PTHR16082:SF2">
    <property type="entry name" value="AP-5 COMPLEX SUBUNIT MU-1"/>
    <property type="match status" value="1"/>
</dbReference>
<dbReference type="Pfam" id="PF00928">
    <property type="entry name" value="Adap_comp_sub"/>
    <property type="match status" value="1"/>
</dbReference>
<evidence type="ECO:0000313" key="11">
    <source>
        <dbReference type="Proteomes" id="UP000001593"/>
    </source>
</evidence>
<dbReference type="PROSITE" id="PS51072">
    <property type="entry name" value="MHD"/>
    <property type="match status" value="1"/>
</dbReference>
<keyword evidence="11" id="KW-1185">Reference proteome</keyword>
<evidence type="ECO:0000256" key="1">
    <source>
        <dbReference type="ARBA" id="ARBA00005324"/>
    </source>
</evidence>
<keyword evidence="6" id="KW-0472">Membrane</keyword>
<evidence type="ECO:0000256" key="6">
    <source>
        <dbReference type="ARBA" id="ARBA00023136"/>
    </source>
</evidence>
<sequence>RRFSTVERRASILQFHSHVDLPLDLDLCNAILDELGHKKPQSNEEHDSCMKAQSKPVYEVLLKNGRILWPVVILEKFGLVFACVPLVEQDISAQRPPLIELPGVTVGYSMLHSVADFVGSWTTKEQLLSKARDLHSFLSVGCPFGTPLDVNPTTVQALIQGKDIASTQKGKIPAWKPVLHKGKQQLVFTIREEIKAAQHGTDSSTDAVQLFGIIMCKADLEGIPEITASIISPALKFLIVHPSVQEGDTYFQDSSTESGPLGPGSAGRRVRFRPPLESFPLCHYSGMVSGLPIEGIYQMRGDAKVVQISLQLKLNAKVKNSFDYCEAHLPFFKRGLIMRVESAGPSSGTLVITPEKRRLVWNIGQKFPKSLETTVSATVYFGDVEAISQNAPEAGGFIEDPFCEGINSYVQVFFKLSYFTMTGCVVDPRSLNIYPSSKFKFITSSEFSTGDYKIWNTHGDAMIGAKVPEVHSL</sequence>
<evidence type="ECO:0000256" key="8">
    <source>
        <dbReference type="ARBA" id="ARBA00030827"/>
    </source>
</evidence>
<evidence type="ECO:0000256" key="5">
    <source>
        <dbReference type="ARBA" id="ARBA00022927"/>
    </source>
</evidence>
<accession>A7S7Z0</accession>
<dbReference type="GO" id="GO:0015031">
    <property type="term" value="P:protein transport"/>
    <property type="evidence" value="ECO:0007669"/>
    <property type="project" value="UniProtKB-KW"/>
</dbReference>
<evidence type="ECO:0000313" key="10">
    <source>
        <dbReference type="EMBL" id="EDO40158.1"/>
    </source>
</evidence>
<dbReference type="HOGENOM" id="CLU_033295_0_0_1"/>
<evidence type="ECO:0000256" key="4">
    <source>
        <dbReference type="ARBA" id="ARBA00022448"/>
    </source>
</evidence>
<dbReference type="InterPro" id="IPR039591">
    <property type="entry name" value="AP5M1"/>
</dbReference>
<name>A7S7Z0_NEMVE</name>
<proteinExistence type="inferred from homology"/>
<feature type="domain" description="MHD" evidence="9">
    <location>
        <begin position="183"/>
        <end position="455"/>
    </location>
</feature>
<evidence type="ECO:0000256" key="2">
    <source>
        <dbReference type="ARBA" id="ARBA00011174"/>
    </source>
</evidence>
<dbReference type="Proteomes" id="UP000001593">
    <property type="component" value="Unassembled WGS sequence"/>
</dbReference>
<dbReference type="InterPro" id="IPR036168">
    <property type="entry name" value="AP2_Mu_C_sf"/>
</dbReference>
<protein>
    <recommendedName>
        <fullName evidence="3">AP-5 complex subunit mu-1</fullName>
    </recommendedName>
    <alternativeName>
        <fullName evidence="8">Adaptor-related protein complex 5 subunit mu-1</fullName>
    </alternativeName>
</protein>
<reference evidence="10 11" key="1">
    <citation type="journal article" date="2007" name="Science">
        <title>Sea anemone genome reveals ancestral eumetazoan gene repertoire and genomic organization.</title>
        <authorList>
            <person name="Putnam N.H."/>
            <person name="Srivastava M."/>
            <person name="Hellsten U."/>
            <person name="Dirks B."/>
            <person name="Chapman J."/>
            <person name="Salamov A."/>
            <person name="Terry A."/>
            <person name="Shapiro H."/>
            <person name="Lindquist E."/>
            <person name="Kapitonov V.V."/>
            <person name="Jurka J."/>
            <person name="Genikhovich G."/>
            <person name="Grigoriev I.V."/>
            <person name="Lucas S.M."/>
            <person name="Steele R.E."/>
            <person name="Finnerty J.R."/>
            <person name="Technau U."/>
            <person name="Martindale M.Q."/>
            <person name="Rokhsar D.S."/>
        </authorList>
    </citation>
    <scope>NUCLEOTIDE SEQUENCE [LARGE SCALE GENOMIC DNA]</scope>
    <source>
        <strain evidence="11">CH2 X CH6</strain>
    </source>
</reference>
<dbReference type="FunFam" id="2.60.40.1170:FF:000013">
    <property type="entry name" value="AP-5 complex subunit mu-1 isoform X1"/>
    <property type="match status" value="1"/>
</dbReference>